<dbReference type="EnsemblFungi" id="MVLG_05814T0">
    <property type="protein sequence ID" value="MVLG_05814T0"/>
    <property type="gene ID" value="MVLG_05814"/>
</dbReference>
<evidence type="ECO:0000256" key="5">
    <source>
        <dbReference type="PIRSR" id="PIRSR000105-2"/>
    </source>
</evidence>
<dbReference type="SUPFAM" id="SSF51735">
    <property type="entry name" value="NAD(P)-binding Rossmann-fold domains"/>
    <property type="match status" value="1"/>
</dbReference>
<dbReference type="HOGENOM" id="CLU_009834_2_0_1"/>
<dbReference type="InterPro" id="IPR008927">
    <property type="entry name" value="6-PGluconate_DH-like_C_sf"/>
</dbReference>
<gene>
    <name evidence="8" type="ORF">MVLG_05814</name>
</gene>
<comment type="similarity">
    <text evidence="2">Belongs to the 3-hydroxyacyl-CoA dehydrogenase family.</text>
</comment>
<evidence type="ECO:0000313" key="9">
    <source>
        <dbReference type="EnsemblFungi" id="MVLG_05814T0"/>
    </source>
</evidence>
<evidence type="ECO:0000313" key="10">
    <source>
        <dbReference type="Proteomes" id="UP000017200"/>
    </source>
</evidence>
<dbReference type="GO" id="GO:0070403">
    <property type="term" value="F:NAD+ binding"/>
    <property type="evidence" value="ECO:0007669"/>
    <property type="project" value="InterPro"/>
</dbReference>
<accession>U5HFD7</accession>
<dbReference type="AlphaFoldDB" id="U5HFD7"/>
<reference evidence="10" key="1">
    <citation type="submission" date="2010-11" db="EMBL/GenBank/DDBJ databases">
        <title>The genome sequence of Microbotryum violaceum strain p1A1 Lamole.</title>
        <authorList>
            <person name="Cuomo C."/>
            <person name="Perlin M."/>
            <person name="Young S.K."/>
            <person name="Zeng Q."/>
            <person name="Gargeya S."/>
            <person name="Alvarado L."/>
            <person name="Berlin A."/>
            <person name="Chapman S.B."/>
            <person name="Chen Z."/>
            <person name="Freedman E."/>
            <person name="Gellesch M."/>
            <person name="Goldberg J."/>
            <person name="Griggs A."/>
            <person name="Gujja S."/>
            <person name="Heilman E."/>
            <person name="Heiman D."/>
            <person name="Howarth C."/>
            <person name="Mehta T."/>
            <person name="Neiman D."/>
            <person name="Pearson M."/>
            <person name="Roberts A."/>
            <person name="Saif S."/>
            <person name="Shea T."/>
            <person name="Shenoy N."/>
            <person name="Sisk P."/>
            <person name="Stolte C."/>
            <person name="Sykes S."/>
            <person name="White J."/>
            <person name="Yandava C."/>
            <person name="Haas B."/>
            <person name="Nusbaum C."/>
            <person name="Birren B."/>
        </authorList>
    </citation>
    <scope>NUCLEOTIDE SEQUENCE [LARGE SCALE GENOMIC DNA]</scope>
    <source>
        <strain evidence="10">p1A1 Lamole</strain>
    </source>
</reference>
<dbReference type="SUPFAM" id="SSF48179">
    <property type="entry name" value="6-phosphogluconate dehydrogenase C-terminal domain-like"/>
    <property type="match status" value="1"/>
</dbReference>
<keyword evidence="10" id="KW-1185">Reference proteome</keyword>
<dbReference type="InterPro" id="IPR006176">
    <property type="entry name" value="3-OHacyl-CoA_DH_NAD-bd"/>
</dbReference>
<dbReference type="InterPro" id="IPR036291">
    <property type="entry name" value="NAD(P)-bd_dom_sf"/>
</dbReference>
<feature type="domain" description="3-hydroxyacyl-CoA dehydrogenase NAD binding" evidence="7">
    <location>
        <begin position="30"/>
        <end position="209"/>
    </location>
</feature>
<dbReference type="GO" id="GO:0016616">
    <property type="term" value="F:oxidoreductase activity, acting on the CH-OH group of donors, NAD or NADP as acceptor"/>
    <property type="evidence" value="ECO:0007669"/>
    <property type="project" value="InterPro"/>
</dbReference>
<protein>
    <submittedName>
        <fullName evidence="8">3-hydroxybutyryl-CoA dehydrogenase</fullName>
    </submittedName>
</protein>
<sequence length="308" mass="32825">MFRQRIRQTARVAGRGFTSSSLQHHSIKTLGVIGAGQMGLGIALTAARVARVEVLLADSNRANLDKSLAFAESLLQKDVTRGKLDAETSSAILAKIKLVDGIAAFDKVDIVIEAVSEDLSLKEKIFAELAQTTPTHAILASNTSSISLTKIAAAAGSRAAQTVGFHFFNPVPVMKLVELIPAIQTSPETLAEARSFAEAMGKTVSVSKDSPGFISNALLMPYINEAVTLLSKGIATREDIDQVMVLGMAHKMGPLVLADFIGLDTCLSIMQVLHTETGDSKYRPSVLLGRMVSAGYLGKKSGKGFYEY</sequence>
<evidence type="ECO:0000256" key="1">
    <source>
        <dbReference type="ARBA" id="ARBA00005005"/>
    </source>
</evidence>
<dbReference type="InterPro" id="IPR022694">
    <property type="entry name" value="3-OHacyl-CoA_DH"/>
</dbReference>
<reference evidence="8" key="2">
    <citation type="submission" date="2010-11" db="EMBL/GenBank/DDBJ databases">
        <authorList>
            <consortium name="The Broad Institute Genome Sequencing Platform"/>
            <person name="Earl A."/>
            <person name="Ward D."/>
            <person name="Feldgarden M."/>
            <person name="Gevers D."/>
            <person name="Butler R."/>
            <person name="Young S.K."/>
            <person name="Zeng Q."/>
            <person name="Gargeya S."/>
            <person name="Fitzgerald M."/>
            <person name="Haas B."/>
            <person name="Abouelleil A."/>
            <person name="Alvarado L."/>
            <person name="Arachchi H.M."/>
            <person name="Berlin A."/>
            <person name="Brown A."/>
            <person name="Chapman S.B."/>
            <person name="Chen Z."/>
            <person name="Dunbar C."/>
            <person name="Freedman E."/>
            <person name="Gearin G."/>
            <person name="Gellesch M."/>
            <person name="Goldberg J."/>
            <person name="Griggs A."/>
            <person name="Gujja S."/>
            <person name="Heilman E."/>
            <person name="Heiman D."/>
            <person name="Howarth C."/>
            <person name="Larson L."/>
            <person name="Lui A."/>
            <person name="MacDonald P.J.P."/>
            <person name="Mehta T."/>
            <person name="Montmayeur A."/>
            <person name="Murphy C."/>
            <person name="Neiman D."/>
            <person name="Pearson M."/>
            <person name="Priest M."/>
            <person name="Roberts A."/>
            <person name="Saif S."/>
            <person name="Shea T."/>
            <person name="Shenoy N."/>
            <person name="Sisk P."/>
            <person name="Stolte C."/>
            <person name="Sykes S."/>
            <person name="White J."/>
            <person name="Yandava C."/>
            <person name="Wortman J."/>
            <person name="Nusbaum C."/>
            <person name="Birren B."/>
        </authorList>
    </citation>
    <scope>NUCLEOTIDE SEQUENCE</scope>
    <source>
        <strain evidence="8">P1A1 Lamole</strain>
    </source>
</reference>
<name>U5HFD7_USTV1</name>
<feature type="site" description="Important for catalytic activity" evidence="4">
    <location>
        <position position="166"/>
    </location>
</feature>
<dbReference type="Gene3D" id="1.10.1040.10">
    <property type="entry name" value="N-(1-d-carboxylethyl)-l-norvaline Dehydrogenase, domain 2"/>
    <property type="match status" value="1"/>
</dbReference>
<organism evidence="8">
    <name type="scientific">Microbotryum lychnidis-dioicae (strain p1A1 Lamole / MvSl-1064)</name>
    <name type="common">Anther smut fungus</name>
    <dbReference type="NCBI Taxonomy" id="683840"/>
    <lineage>
        <taxon>Eukaryota</taxon>
        <taxon>Fungi</taxon>
        <taxon>Dikarya</taxon>
        <taxon>Basidiomycota</taxon>
        <taxon>Pucciniomycotina</taxon>
        <taxon>Microbotryomycetes</taxon>
        <taxon>Microbotryales</taxon>
        <taxon>Microbotryaceae</taxon>
        <taxon>Microbotryum</taxon>
    </lineage>
</organism>
<dbReference type="Pfam" id="PF00725">
    <property type="entry name" value="3HCDH"/>
    <property type="match status" value="1"/>
</dbReference>
<evidence type="ECO:0000259" key="6">
    <source>
        <dbReference type="Pfam" id="PF00725"/>
    </source>
</evidence>
<feature type="binding site" evidence="5">
    <location>
        <position position="300"/>
    </location>
    <ligand>
        <name>NAD(+)</name>
        <dbReference type="ChEBI" id="CHEBI:57540"/>
    </ligand>
</feature>
<dbReference type="EMBL" id="AEIJ01000624">
    <property type="status" value="NOT_ANNOTATED_CDS"/>
    <property type="molecule type" value="Genomic_DNA"/>
</dbReference>
<dbReference type="OrthoDB" id="5958943at2759"/>
<feature type="binding site" evidence="5">
    <location>
        <position position="169"/>
    </location>
    <ligand>
        <name>NAD(+)</name>
        <dbReference type="ChEBI" id="CHEBI:57540"/>
    </ligand>
</feature>
<dbReference type="Proteomes" id="UP000017200">
    <property type="component" value="Unassembled WGS sequence"/>
</dbReference>
<feature type="binding site" evidence="5">
    <location>
        <position position="144"/>
    </location>
    <ligand>
        <name>NAD(+)</name>
        <dbReference type="ChEBI" id="CHEBI:57540"/>
    </ligand>
</feature>
<dbReference type="InterPro" id="IPR013328">
    <property type="entry name" value="6PGD_dom2"/>
</dbReference>
<keyword evidence="3" id="KW-0560">Oxidoreductase</keyword>
<reference evidence="9" key="4">
    <citation type="submission" date="2015-06" db="UniProtKB">
        <authorList>
            <consortium name="EnsemblFungi"/>
        </authorList>
    </citation>
    <scope>IDENTIFICATION</scope>
</reference>
<dbReference type="InterPro" id="IPR006108">
    <property type="entry name" value="3HC_DH_C"/>
</dbReference>
<dbReference type="FunFam" id="3.40.50.720:FF:000009">
    <property type="entry name" value="Fatty oxidation complex, alpha subunit"/>
    <property type="match status" value="1"/>
</dbReference>
<proteinExistence type="inferred from homology"/>
<evidence type="ECO:0000259" key="7">
    <source>
        <dbReference type="Pfam" id="PF02737"/>
    </source>
</evidence>
<dbReference type="Gene3D" id="3.40.50.720">
    <property type="entry name" value="NAD(P)-binding Rossmann-like Domain"/>
    <property type="match status" value="1"/>
</dbReference>
<feature type="domain" description="3-hydroxyacyl-CoA dehydrogenase C-terminal" evidence="6">
    <location>
        <begin position="212"/>
        <end position="308"/>
    </location>
</feature>
<dbReference type="OMA" id="MAHPMGP"/>
<evidence type="ECO:0000256" key="2">
    <source>
        <dbReference type="ARBA" id="ARBA00009463"/>
    </source>
</evidence>
<comment type="pathway">
    <text evidence="1">Lipid metabolism; fatty acid beta-oxidation.</text>
</comment>
<feature type="binding site" evidence="5">
    <location>
        <position position="122"/>
    </location>
    <ligand>
        <name>NAD(+)</name>
        <dbReference type="ChEBI" id="CHEBI:57540"/>
    </ligand>
</feature>
<evidence type="ECO:0000313" key="8">
    <source>
        <dbReference type="EMBL" id="KDE03745.1"/>
    </source>
</evidence>
<dbReference type="STRING" id="683840.U5HFD7"/>
<dbReference type="GO" id="GO:0006631">
    <property type="term" value="P:fatty acid metabolic process"/>
    <property type="evidence" value="ECO:0007669"/>
    <property type="project" value="InterPro"/>
</dbReference>
<dbReference type="PANTHER" id="PTHR48075">
    <property type="entry name" value="3-HYDROXYACYL-COA DEHYDROGENASE FAMILY PROTEIN"/>
    <property type="match status" value="1"/>
</dbReference>
<feature type="binding site" evidence="5">
    <location>
        <position position="117"/>
    </location>
    <ligand>
        <name>NAD(+)</name>
        <dbReference type="ChEBI" id="CHEBI:57540"/>
    </ligand>
</feature>
<feature type="binding site" evidence="5">
    <location>
        <begin position="34"/>
        <end position="39"/>
    </location>
    <ligand>
        <name>NAD(+)</name>
        <dbReference type="ChEBI" id="CHEBI:57540"/>
    </ligand>
</feature>
<reference evidence="8 10" key="3">
    <citation type="journal article" date="2015" name="BMC Genomics">
        <title>Sex and parasites: genomic and transcriptomic analysis of Microbotryum lychnidis-dioicae, the biotrophic and plant-castrating anther smut fungus.</title>
        <authorList>
            <person name="Perlin M.H."/>
            <person name="Amselem J."/>
            <person name="Fontanillas E."/>
            <person name="Toh S.S."/>
            <person name="Chen Z."/>
            <person name="Goldberg J."/>
            <person name="Duplessis S."/>
            <person name="Henrissat B."/>
            <person name="Young S."/>
            <person name="Zeng Q."/>
            <person name="Aguileta G."/>
            <person name="Petit E."/>
            <person name="Badouin H."/>
            <person name="Andrews J."/>
            <person name="Razeeq D."/>
            <person name="Gabaldon T."/>
            <person name="Quesneville H."/>
            <person name="Giraud T."/>
            <person name="Hood M.E."/>
            <person name="Schultz D.J."/>
            <person name="Cuomo C.A."/>
        </authorList>
    </citation>
    <scope>NUCLEOTIDE SEQUENCE [LARGE SCALE GENOMIC DNA]</scope>
    <source>
        <strain evidence="10">p1A1 Lamole</strain>
        <strain evidence="8">P1A1 Lamole</strain>
    </source>
</reference>
<feature type="binding site" evidence="5">
    <location>
        <position position="58"/>
    </location>
    <ligand>
        <name>NAD(+)</name>
        <dbReference type="ChEBI" id="CHEBI:57540"/>
    </ligand>
</feature>
<evidence type="ECO:0000256" key="4">
    <source>
        <dbReference type="PIRSR" id="PIRSR000105-1"/>
    </source>
</evidence>
<dbReference type="PIRSF" id="PIRSF000105">
    <property type="entry name" value="HCDH"/>
    <property type="match status" value="1"/>
</dbReference>
<evidence type="ECO:0000256" key="3">
    <source>
        <dbReference type="ARBA" id="ARBA00023002"/>
    </source>
</evidence>
<dbReference type="PANTHER" id="PTHR48075:SF5">
    <property type="entry name" value="3-HYDROXYBUTYRYL-COA DEHYDROGENASE"/>
    <property type="match status" value="1"/>
</dbReference>
<dbReference type="EMBL" id="GL541727">
    <property type="protein sequence ID" value="KDE03745.1"/>
    <property type="molecule type" value="Genomic_DNA"/>
</dbReference>
<dbReference type="Pfam" id="PF02737">
    <property type="entry name" value="3HCDH_N"/>
    <property type="match status" value="1"/>
</dbReference>
<keyword evidence="5" id="KW-0520">NAD</keyword>
<dbReference type="InParanoid" id="U5HFD7"/>